<evidence type="ECO:0007829" key="4">
    <source>
        <dbReference type="PDB" id="8DP9"/>
    </source>
</evidence>
<dbReference type="InterPro" id="IPR000086">
    <property type="entry name" value="NUDIX_hydrolase_dom"/>
</dbReference>
<evidence type="ECO:0007829" key="5">
    <source>
        <dbReference type="PDB" id="8DPA"/>
    </source>
</evidence>
<evidence type="ECO:0000259" key="2">
    <source>
        <dbReference type="PROSITE" id="PS51462"/>
    </source>
</evidence>
<dbReference type="InterPro" id="IPR015797">
    <property type="entry name" value="NUDIX_hydrolase-like_dom_sf"/>
</dbReference>
<sequence>MKFGIIFLALFFVTISHVLCAGNNDLENVKAIAIVYRELSDGSQTVLLAKMKGLADEKGWMFVRGHVRKDEEADPGVAAIRETQEETGFTGMVKQSGAPFTQPGSKDPQRVITIHPHIVQVQEASKSKDTEDTVKREFLWVRPSEVRSKLQRAEMIQAWDQLHSFF</sequence>
<dbReference type="Gene3D" id="3.90.79.10">
    <property type="entry name" value="Nucleoside Triphosphate Pyrophosphohydrolase"/>
    <property type="match status" value="1"/>
</dbReference>
<dbReference type="EMBL" id="KU743881">
    <property type="protein sequence ID" value="ANY58852.1"/>
    <property type="molecule type" value="Genomic_DNA"/>
</dbReference>
<feature type="chain" id="PRO_5008534532" evidence="1">
    <location>
        <begin position="21"/>
        <end position="166"/>
    </location>
</feature>
<dbReference type="PROSITE" id="PS51462">
    <property type="entry name" value="NUDIX"/>
    <property type="match status" value="1"/>
</dbReference>
<dbReference type="PDB" id="8DP9">
    <property type="method" value="X-ray"/>
    <property type="resolution" value="1.76 A"/>
    <property type="chains" value="A/B=21-166"/>
</dbReference>
<evidence type="ECO:0000256" key="1">
    <source>
        <dbReference type="SAM" id="SignalP"/>
    </source>
</evidence>
<proteinExistence type="evidence at protein level"/>
<accession>A0A1B2CW14</accession>
<protein>
    <submittedName>
        <fullName evidence="3">AvrM14-B</fullName>
    </submittedName>
</protein>
<keyword evidence="1" id="KW-0732">Signal</keyword>
<gene>
    <name evidence="3" type="primary">AvrM14</name>
</gene>
<dbReference type="SUPFAM" id="SSF55811">
    <property type="entry name" value="Nudix"/>
    <property type="match status" value="1"/>
</dbReference>
<name>A0A1B2CW14_MELLI</name>
<reference evidence="3" key="1">
    <citation type="submission" date="2016-02" db="EMBL/GenBank/DDBJ databases">
        <title>Genome analysis and avirulence gene cloning using a high-density RADseq linkage map of the flax rust fungus, Melampsora lini.</title>
        <authorList>
            <person name="Anderson C."/>
            <person name="Khan M.A."/>
            <person name="Catanzariti A.-M."/>
            <person name="Jack C.A."/>
            <person name="Nemri A."/>
            <person name="Lawrence G.J."/>
            <person name="Upadhyaya N.M."/>
            <person name="Hardham A.R."/>
            <person name="Ellis J.G."/>
            <person name="Dodds P.N."/>
            <person name="Jones D.A."/>
        </authorList>
    </citation>
    <scope>NUCLEOTIDE SEQUENCE</scope>
    <source>
        <strain evidence="3">CH5</strain>
    </source>
</reference>
<keyword evidence="4 5" id="KW-0002">3D-structure</keyword>
<feature type="domain" description="Nudix hydrolase" evidence="2">
    <location>
        <begin position="26"/>
        <end position="163"/>
    </location>
</feature>
<dbReference type="PDB" id="8DPA">
    <property type="method" value="X-ray"/>
    <property type="resolution" value="1.84 A"/>
    <property type="chains" value="A/B=21-166"/>
</dbReference>
<feature type="signal peptide" evidence="1">
    <location>
        <begin position="1"/>
        <end position="20"/>
    </location>
</feature>
<reference evidence="4 5" key="2">
    <citation type="journal article" date="2023" name="New Phytol.">
        <title>A rust-fungus Nudix hydrolase effector decaps mRNA invitro and interferes with plant immune pathways.</title>
        <authorList>
            <person name="McCombe C.L."/>
            <person name="Catanzariti A.M."/>
            <person name="Greenwood J.R."/>
            <person name="Desai A.M."/>
            <person name="Outram M.A."/>
            <person name="Yu D.S."/>
            <person name="Ericsson D.J."/>
            <person name="Brenner S.E."/>
            <person name="Dodds P.N."/>
            <person name="Kobe B."/>
            <person name="Jones D.A."/>
            <person name="Williams S.J."/>
        </authorList>
    </citation>
    <scope>X-RAY CRYSTALLOGRAPHY (1.76 ANGSTROMS) OF 21-166</scope>
</reference>
<dbReference type="SMR" id="A0A1B2CW14"/>
<evidence type="ECO:0000313" key="3">
    <source>
        <dbReference type="EMBL" id="ANY58852.1"/>
    </source>
</evidence>
<dbReference type="AlphaFoldDB" id="A0A1B2CW14"/>
<dbReference type="Pfam" id="PF00293">
    <property type="entry name" value="NUDIX"/>
    <property type="match status" value="1"/>
</dbReference>
<organism evidence="3">
    <name type="scientific">Melampsora lini</name>
    <name type="common">Rust fungus</name>
    <name type="synonym">Xyloma lini</name>
    <dbReference type="NCBI Taxonomy" id="5261"/>
    <lineage>
        <taxon>Eukaryota</taxon>
        <taxon>Fungi</taxon>
        <taxon>Dikarya</taxon>
        <taxon>Basidiomycota</taxon>
        <taxon>Pucciniomycotina</taxon>
        <taxon>Pucciniomycetes</taxon>
        <taxon>Pucciniales</taxon>
        <taxon>Melampsoraceae</taxon>
        <taxon>Melampsora</taxon>
    </lineage>
</organism>